<reference evidence="2 3" key="1">
    <citation type="submission" date="2018-06" db="EMBL/GenBank/DDBJ databases">
        <title>The draft genome sequences of strains SCU63 and S1.</title>
        <authorList>
            <person name="Gan L."/>
        </authorList>
    </citation>
    <scope>NUCLEOTIDE SEQUENCE [LARGE SCALE GENOMIC DNA]</scope>
    <source>
        <strain evidence="2 3">S1</strain>
    </source>
</reference>
<organism evidence="2 3">
    <name type="scientific">Planococcus maitriensis</name>
    <dbReference type="NCBI Taxonomy" id="221799"/>
    <lineage>
        <taxon>Bacteria</taxon>
        <taxon>Bacillati</taxon>
        <taxon>Bacillota</taxon>
        <taxon>Bacilli</taxon>
        <taxon>Bacillales</taxon>
        <taxon>Caryophanaceae</taxon>
        <taxon>Planococcus</taxon>
    </lineage>
</organism>
<sequence length="122" mass="13389">MKISALNISLSAFAFGLVFTAHFDPATLASENSPGGKKHEPGREVIERLGPHGDVDQELEQLERQVGSKDILTIDEYQDIQSQLDELLQRVNEQAKASGKADAELFGEVLELQESVNGIDVR</sequence>
<evidence type="ECO:0000313" key="2">
    <source>
        <dbReference type="EMBL" id="RAZ69730.1"/>
    </source>
</evidence>
<dbReference type="EMBL" id="QLZQ01000001">
    <property type="protein sequence ID" value="RAZ69730.1"/>
    <property type="molecule type" value="Genomic_DNA"/>
</dbReference>
<feature type="signal peptide" evidence="1">
    <location>
        <begin position="1"/>
        <end position="23"/>
    </location>
</feature>
<comment type="caution">
    <text evidence="2">The sequence shown here is derived from an EMBL/GenBank/DDBJ whole genome shotgun (WGS) entry which is preliminary data.</text>
</comment>
<accession>A0A365KAB7</accession>
<keyword evidence="1" id="KW-0732">Signal</keyword>
<proteinExistence type="predicted"/>
<evidence type="ECO:0000256" key="1">
    <source>
        <dbReference type="SAM" id="SignalP"/>
    </source>
</evidence>
<protein>
    <submittedName>
        <fullName evidence="2">Uncharacterized protein</fullName>
    </submittedName>
</protein>
<dbReference type="Proteomes" id="UP000251869">
    <property type="component" value="Unassembled WGS sequence"/>
</dbReference>
<dbReference type="OrthoDB" id="2428027at2"/>
<evidence type="ECO:0000313" key="3">
    <source>
        <dbReference type="Proteomes" id="UP000251869"/>
    </source>
</evidence>
<gene>
    <name evidence="2" type="ORF">DP119_03470</name>
</gene>
<keyword evidence="3" id="KW-1185">Reference proteome</keyword>
<name>A0A365KAB7_9BACL</name>
<dbReference type="AlphaFoldDB" id="A0A365KAB7"/>
<dbReference type="RefSeq" id="WP_112230880.1">
    <property type="nucleotide sequence ID" value="NZ_QLZQ01000001.1"/>
</dbReference>
<feature type="chain" id="PRO_5016742772" evidence="1">
    <location>
        <begin position="24"/>
        <end position="122"/>
    </location>
</feature>